<reference evidence="4" key="1">
    <citation type="journal article" date="2019" name="Int. J. Syst. Evol. Microbiol.">
        <title>The Global Catalogue of Microorganisms (GCM) 10K type strain sequencing project: providing services to taxonomists for standard genome sequencing and annotation.</title>
        <authorList>
            <consortium name="The Broad Institute Genomics Platform"/>
            <consortium name="The Broad Institute Genome Sequencing Center for Infectious Disease"/>
            <person name="Wu L."/>
            <person name="Ma J."/>
        </authorList>
    </citation>
    <scope>NUCLEOTIDE SEQUENCE [LARGE SCALE GENOMIC DNA]</scope>
    <source>
        <strain evidence="4">JCM 18123</strain>
    </source>
</reference>
<feature type="transmembrane region" description="Helical" evidence="2">
    <location>
        <begin position="6"/>
        <end position="29"/>
    </location>
</feature>
<name>A0ABP9GWA2_9ACTN</name>
<keyword evidence="2" id="KW-1133">Transmembrane helix</keyword>
<proteinExistence type="predicted"/>
<dbReference type="Pfam" id="PF14584">
    <property type="entry name" value="DUF4446"/>
    <property type="match status" value="1"/>
</dbReference>
<feature type="region of interest" description="Disordered" evidence="1">
    <location>
        <begin position="130"/>
        <end position="217"/>
    </location>
</feature>
<keyword evidence="2" id="KW-0812">Transmembrane</keyword>
<organism evidence="3 4">
    <name type="scientific">Streptomonospora halophila</name>
    <dbReference type="NCBI Taxonomy" id="427369"/>
    <lineage>
        <taxon>Bacteria</taxon>
        <taxon>Bacillati</taxon>
        <taxon>Actinomycetota</taxon>
        <taxon>Actinomycetes</taxon>
        <taxon>Streptosporangiales</taxon>
        <taxon>Nocardiopsidaceae</taxon>
        <taxon>Streptomonospora</taxon>
    </lineage>
</organism>
<dbReference type="InterPro" id="IPR027981">
    <property type="entry name" value="DUF4446"/>
</dbReference>
<feature type="compositionally biased region" description="Gly residues" evidence="1">
    <location>
        <begin position="159"/>
        <end position="169"/>
    </location>
</feature>
<sequence length="217" mass="21770">MVTTWTTYLAVLAALAGVGGLALGVYALISVRSAARECRTMIQRLQPDGNGLDMRAVRDVAVVRYDALEEMSGARSFSLALLNAVGDGVVVTSINGRTESRTYAKSIGQGRAEEALSPEEYRALRAARLGHRPGAPEGDDAAAHSGKGGPGRGRKQAAGGDGASAGRQGGAVEESRAQAGDAGEHGGPADGDASPVRTLGTAPTGAPATGTGGTSAD</sequence>
<accession>A0ABP9GWA2</accession>
<dbReference type="EMBL" id="BAABIK010000033">
    <property type="protein sequence ID" value="GAA4954771.1"/>
    <property type="molecule type" value="Genomic_DNA"/>
</dbReference>
<evidence type="ECO:0000256" key="2">
    <source>
        <dbReference type="SAM" id="Phobius"/>
    </source>
</evidence>
<evidence type="ECO:0000313" key="4">
    <source>
        <dbReference type="Proteomes" id="UP001499993"/>
    </source>
</evidence>
<comment type="caution">
    <text evidence="3">The sequence shown here is derived from an EMBL/GenBank/DDBJ whole genome shotgun (WGS) entry which is preliminary data.</text>
</comment>
<dbReference type="Proteomes" id="UP001499993">
    <property type="component" value="Unassembled WGS sequence"/>
</dbReference>
<protein>
    <recommendedName>
        <fullName evidence="5">DUF4446 family protein</fullName>
    </recommendedName>
</protein>
<feature type="compositionally biased region" description="Low complexity" evidence="1">
    <location>
        <begin position="200"/>
        <end position="209"/>
    </location>
</feature>
<gene>
    <name evidence="3" type="ORF">GCM10023224_45300</name>
</gene>
<evidence type="ECO:0000313" key="3">
    <source>
        <dbReference type="EMBL" id="GAA4954771.1"/>
    </source>
</evidence>
<evidence type="ECO:0000256" key="1">
    <source>
        <dbReference type="SAM" id="MobiDB-lite"/>
    </source>
</evidence>
<evidence type="ECO:0008006" key="5">
    <source>
        <dbReference type="Google" id="ProtNLM"/>
    </source>
</evidence>
<keyword evidence="4" id="KW-1185">Reference proteome</keyword>
<keyword evidence="2" id="KW-0472">Membrane</keyword>